<evidence type="ECO:0000256" key="1">
    <source>
        <dbReference type="ARBA" id="ARBA00022499"/>
    </source>
</evidence>
<dbReference type="InterPro" id="IPR001606">
    <property type="entry name" value="ARID_dom"/>
</dbReference>
<dbReference type="GO" id="GO:0006357">
    <property type="term" value="P:regulation of transcription by RNA polymerase II"/>
    <property type="evidence" value="ECO:0007669"/>
    <property type="project" value="TreeGrafter"/>
</dbReference>
<feature type="region of interest" description="Disordered" evidence="9">
    <location>
        <begin position="2103"/>
        <end position="2176"/>
    </location>
</feature>
<evidence type="ECO:0000256" key="9">
    <source>
        <dbReference type="SAM" id="MobiDB-lite"/>
    </source>
</evidence>
<keyword evidence="4" id="KW-0156">Chromatin regulator</keyword>
<dbReference type="GO" id="GO:0005634">
    <property type="term" value="C:nucleus"/>
    <property type="evidence" value="ECO:0007669"/>
    <property type="project" value="TreeGrafter"/>
</dbReference>
<feature type="compositionally biased region" description="Polar residues" evidence="9">
    <location>
        <begin position="941"/>
        <end position="950"/>
    </location>
</feature>
<dbReference type="Pfam" id="PF01388">
    <property type="entry name" value="ARID"/>
    <property type="match status" value="1"/>
</dbReference>
<dbReference type="InterPro" id="IPR025995">
    <property type="entry name" value="Tudor-knot"/>
</dbReference>
<feature type="region of interest" description="Disordered" evidence="9">
    <location>
        <begin position="1884"/>
        <end position="2071"/>
    </location>
</feature>
<dbReference type="GO" id="GO:0000976">
    <property type="term" value="F:transcription cis-regulatory region binding"/>
    <property type="evidence" value="ECO:0007669"/>
    <property type="project" value="TreeGrafter"/>
</dbReference>
<dbReference type="InterPro" id="IPR051232">
    <property type="entry name" value="ARID/SWI1_ChromRemod"/>
</dbReference>
<feature type="compositionally biased region" description="Polar residues" evidence="9">
    <location>
        <begin position="1945"/>
        <end position="1954"/>
    </location>
</feature>
<feature type="compositionally biased region" description="Low complexity" evidence="9">
    <location>
        <begin position="2159"/>
        <end position="2176"/>
    </location>
</feature>
<comment type="caution">
    <text evidence="11">The sequence shown here is derived from an EMBL/GenBank/DDBJ whole genome shotgun (WGS) entry which is preliminary data.</text>
</comment>
<feature type="compositionally biased region" description="Low complexity" evidence="9">
    <location>
        <begin position="1497"/>
        <end position="1507"/>
    </location>
</feature>
<dbReference type="InterPro" id="IPR012603">
    <property type="entry name" value="ARID4A/B_PWWP"/>
</dbReference>
<dbReference type="CDD" id="cd20389">
    <property type="entry name" value="Tudor_ARID4_rpt1"/>
    <property type="match status" value="1"/>
</dbReference>
<dbReference type="SMART" id="SM00298">
    <property type="entry name" value="CHROMO"/>
    <property type="match status" value="1"/>
</dbReference>
<feature type="compositionally biased region" description="Basic and acidic residues" evidence="9">
    <location>
        <begin position="651"/>
        <end position="672"/>
    </location>
</feature>
<feature type="domain" description="ARID" evidence="10">
    <location>
        <begin position="301"/>
        <end position="393"/>
    </location>
</feature>
<feature type="compositionally biased region" description="Basic and acidic residues" evidence="9">
    <location>
        <begin position="1258"/>
        <end position="1269"/>
    </location>
</feature>
<feature type="compositionally biased region" description="Basic and acidic residues" evidence="9">
    <location>
        <begin position="774"/>
        <end position="784"/>
    </location>
</feature>
<keyword evidence="6" id="KW-0238">DNA-binding</keyword>
<feature type="region of interest" description="Disordered" evidence="9">
    <location>
        <begin position="1733"/>
        <end position="1807"/>
    </location>
</feature>
<feature type="compositionally biased region" description="Basic residues" evidence="9">
    <location>
        <begin position="1912"/>
        <end position="1923"/>
    </location>
</feature>
<feature type="region of interest" description="Disordered" evidence="9">
    <location>
        <begin position="282"/>
        <end position="303"/>
    </location>
</feature>
<dbReference type="InterPro" id="IPR000953">
    <property type="entry name" value="Chromo/chromo_shadow_dom"/>
</dbReference>
<dbReference type="PROSITE" id="PS51011">
    <property type="entry name" value="ARID"/>
    <property type="match status" value="1"/>
</dbReference>
<feature type="compositionally biased region" description="Basic and acidic residues" evidence="9">
    <location>
        <begin position="1893"/>
        <end position="1911"/>
    </location>
</feature>
<dbReference type="Pfam" id="PF11717">
    <property type="entry name" value="Tudor-knot"/>
    <property type="match status" value="1"/>
</dbReference>
<keyword evidence="7" id="KW-0804">Transcription</keyword>
<feature type="compositionally biased region" description="Acidic residues" evidence="9">
    <location>
        <begin position="951"/>
        <end position="968"/>
    </location>
</feature>
<evidence type="ECO:0000256" key="6">
    <source>
        <dbReference type="ARBA" id="ARBA00023125"/>
    </source>
</evidence>
<dbReference type="FunFam" id="2.30.30.140:FF:000009">
    <property type="entry name" value="AT-rich interactive domain-containing protein 4B"/>
    <property type="match status" value="1"/>
</dbReference>
<organism evidence="11 12">
    <name type="scientific">Larinioides sclopetarius</name>
    <dbReference type="NCBI Taxonomy" id="280406"/>
    <lineage>
        <taxon>Eukaryota</taxon>
        <taxon>Metazoa</taxon>
        <taxon>Ecdysozoa</taxon>
        <taxon>Arthropoda</taxon>
        <taxon>Chelicerata</taxon>
        <taxon>Arachnida</taxon>
        <taxon>Araneae</taxon>
        <taxon>Araneomorphae</taxon>
        <taxon>Entelegynae</taxon>
        <taxon>Araneoidea</taxon>
        <taxon>Araneidae</taxon>
        <taxon>Larinioides</taxon>
    </lineage>
</organism>
<dbReference type="Gene3D" id="1.10.150.60">
    <property type="entry name" value="ARID DNA-binding domain"/>
    <property type="match status" value="1"/>
</dbReference>
<feature type="region of interest" description="Disordered" evidence="9">
    <location>
        <begin position="2246"/>
        <end position="2267"/>
    </location>
</feature>
<feature type="region of interest" description="Disordered" evidence="9">
    <location>
        <begin position="1497"/>
        <end position="1522"/>
    </location>
</feature>
<dbReference type="Gene3D" id="2.30.30.140">
    <property type="match status" value="3"/>
</dbReference>
<evidence type="ECO:0000256" key="5">
    <source>
        <dbReference type="ARBA" id="ARBA00023015"/>
    </source>
</evidence>
<feature type="compositionally biased region" description="Basic and acidic residues" evidence="9">
    <location>
        <begin position="507"/>
        <end position="536"/>
    </location>
</feature>
<feature type="compositionally biased region" description="Basic and acidic residues" evidence="9">
    <location>
        <begin position="682"/>
        <end position="727"/>
    </location>
</feature>
<feature type="compositionally biased region" description="Basic residues" evidence="9">
    <location>
        <begin position="1790"/>
        <end position="1804"/>
    </location>
</feature>
<dbReference type="Proteomes" id="UP001497382">
    <property type="component" value="Unassembled WGS sequence"/>
</dbReference>
<dbReference type="SUPFAM" id="SSF54160">
    <property type="entry name" value="Chromo domain-like"/>
    <property type="match status" value="1"/>
</dbReference>
<dbReference type="InterPro" id="IPR002999">
    <property type="entry name" value="Tudor"/>
</dbReference>
<feature type="compositionally biased region" description="Polar residues" evidence="9">
    <location>
        <begin position="1281"/>
        <end position="1291"/>
    </location>
</feature>
<feature type="region of interest" description="Disordered" evidence="9">
    <location>
        <begin position="1822"/>
        <end position="1843"/>
    </location>
</feature>
<sequence length="2267" mass="254019">MATDEPPYLTIGTDVSAKYKGAFCEAKIKKVNRIVKCKVTFKNNLGACLITDDQIKGPLRIGAEIEAKHPEKGQFMEAVVNKVQDYSQYTVVFDDGDETTLRRTSLCLKSGRHFAESPTLDQFPLTNPEHFSSPVIGTSKLKRKRRSTMNSSLDYESSDDDSIPRKVRAIREKEQNQDLGKVICVDYGDRRKKENWYPGLIVPHPAQSTIKISKDEHLIRSFKDGKYYQVPKRDIREFVKDAVQKVENNSLRLAVEKATNYLEKDELPPHWDKALFAGLDSQSADEESHDSDSDTSDDEPSEEKDRFVAQLYKFMDERGTPINKAPVVSNRDLNLYKLFRIMHKLGGYNKVTNKNKWKTVYTRMGLPQSNLNGPNQIKVAYKRFLQSFEDFYRKLGCTMVSNSRSTRGRHRSDRNIMVTRTRERDTASPKGRNAKDAKEKTANEKKTDEKPKVSEKKETKQEDSTKTAEKPKSPEKKRVEKSPDEKDSKQKKEEKEKPRLIRSQSLTKDKKEAKPEKARTREDARKEKNESPEKKGTRSNTKIEPPKKEKEETPKDKKEKFPKEKDKKEEKPAPKDIKDEKPKVKKEDKLVRDRKALREKKVEEKVSKEKRENPPREKRERDSSREDKGSPKVKKEDGKISEEKSPKRKIERPSREKTEEKSPKTRLEDKAASVEAASASKKTVEEDTEIKSVKEEKPVKSETDVKKDEVLAKEKLRPKLRDRKEDIPAPGDESIVEGTGDADETDGPLQEESEKKLKSEDGEEPPCKGKKKSIKSDDKEDKESLQGMSDSDESFTNDSEKNYGKEIDIGDRVKVKYGRGRLQKVYEAKVLKIEMDGPDKRYYVHYAGWNTRYDEWVKKSYIVASISNTKKGEQNLKNSLSAAHLKKIDRGKPPGISNNTKLDRKNSTSSISSRATRSEKKGSLPLSSGLEPKKRTRKKSGTMTSTTDVSQESDTDGADLMDLDDDAENSIAPPGSLFKEELFSDDEEKEKLEDAKRGDITKLEKAISVEESVDDNKGLLFGPILEENNISLKEDVSTVAAEKNENMIKEENLPVKEANEVSESNLNCDKLPSKSEEKPPAKVDCEFIDEADVSFPSNSLPEIKTEKTPETDLISSLNNSAVSPDSIKLEKSVPPKVLAPIESKAALSFAGLIQKSTTENIVSSPPKTTAFGKVIGTESINSFSSISVEKLNLESKSITNNIFKSVSMFGSIMKSPPQCTASTDTFDEKFDSKPTNNIFSCILKSDDTANSQISNVEPVEKSKSEDSPHNLKLCDPVTDSPKVTSQESNISMEAKKESESKPLKFCSSDIEDTENKSKDKFDILLQNTSNFGLNPPKMPEVKNNIFDFSFGSHGITSESLVLPTLPPSSTTSLSRIQTKSSDAVDLSRMIPGILERLEKDVVTDSKESASLPLPKELGFDFLRGSQNISKPLSCSDSSNSLKICESDTNDSNTESKDLVINEKLEMPVIVPPDTCSSSLEEKGESIQIPEVVSETSLLTSSSASISDTTKEKGSNGPVTSQPASVITATTTAAPVLEIIPPTNKDKEPDTLKIPVLPQENVIPSNNTVVPLSDSCNPLKPNVPDDLSPELPVENTPASLDVMAEKDVSQKKDPVESLPDMNVKSEKEALFEEIKTISNYAQSSVIKCVVNPAETKDSDISESPVLDEDVAPEVKQELMEMKESCPLQTSGLDAMADAAAIKEDSDMHNMPEEESNLLPNIVTQEGDLFSQISKKDVKKKKMGKKMGKKLGSLEISEKDDKDLKVREGKSKSKRRLRMEASDGKNLDLKSKSKKLKKNKNKKRFSRHEDQFSDAIKKFEFREDDHRDSFSDKIRKKEKKRNEKKFLKCGMKHDDFLDGKSELCKKKKSKKNRDKFVTDKKDFFEKKTKKKRKCHIEDNQDTDSDKETPPKLLDKKRKKERKKFKVKDCSSSDDATEKFFKEKSKDVASTSSSLMRQDSKSDDPDMSFLLCEEKVPASPAEIGDDSSGSSSNEEGDTLNSGIDLLPSGYPCSSRDPSNSLHKHNIDNVLDNTPPTTPSSTESLLSSSPSHERDSFPVSYAENTQSGEGESDLFHVSTNRTVAHGSEEYHAATTLAFAVCKSVSEKPKDDISQGFAKSPRSDHSPSKRKKKRVQRYSESVKSPKHKSTFPRMSKVESYCEDSSGTSPATSSSPPYSNLSSLSFSKSLPHRLSSTSESSRYFYIPLHEKDPEKRIAVLQDKMAALRKRYMALRAEVIAIDHKRRKARKKIKEAGGTIANPSVQSEDGQSCS</sequence>
<dbReference type="EMBL" id="CAXIEN010000098">
    <property type="protein sequence ID" value="CAL1277051.1"/>
    <property type="molecule type" value="Genomic_DNA"/>
</dbReference>
<feature type="compositionally biased region" description="Basic and acidic residues" evidence="9">
    <location>
        <begin position="544"/>
        <end position="645"/>
    </location>
</feature>
<dbReference type="PANTHER" id="PTHR13964:SF27">
    <property type="entry name" value="HAT-TRICK, ISOFORM D"/>
    <property type="match status" value="1"/>
</dbReference>
<keyword evidence="1" id="KW-1017">Isopeptide bond</keyword>
<feature type="region of interest" description="Disordered" evidence="9">
    <location>
        <begin position="883"/>
        <end position="977"/>
    </location>
</feature>
<feature type="compositionally biased region" description="Low complexity" evidence="9">
    <location>
        <begin position="2035"/>
        <end position="2046"/>
    </location>
</feature>
<feature type="compositionally biased region" description="Acidic residues" evidence="9">
    <location>
        <begin position="740"/>
        <end position="751"/>
    </location>
</feature>
<reference evidence="11 12" key="1">
    <citation type="submission" date="2024-04" db="EMBL/GenBank/DDBJ databases">
        <authorList>
            <person name="Rising A."/>
            <person name="Reimegard J."/>
            <person name="Sonavane S."/>
            <person name="Akerstrom W."/>
            <person name="Nylinder S."/>
            <person name="Hedman E."/>
            <person name="Kallberg Y."/>
        </authorList>
    </citation>
    <scope>NUCLEOTIDE SEQUENCE [LARGE SCALE GENOMIC DNA]</scope>
</reference>
<dbReference type="CDD" id="cd20390">
    <property type="entry name" value="Tudor_ARID4_rpt2"/>
    <property type="match status" value="1"/>
</dbReference>
<keyword evidence="2" id="KW-0597">Phosphoprotein</keyword>
<evidence type="ECO:0000256" key="2">
    <source>
        <dbReference type="ARBA" id="ARBA00022553"/>
    </source>
</evidence>
<feature type="region of interest" description="Disordered" evidence="9">
    <location>
        <begin position="402"/>
        <end position="809"/>
    </location>
</feature>
<feature type="compositionally biased region" description="Basic residues" evidence="9">
    <location>
        <begin position="1735"/>
        <end position="1747"/>
    </location>
</feature>
<dbReference type="SUPFAM" id="SSF46774">
    <property type="entry name" value="ARID-like"/>
    <property type="match status" value="1"/>
</dbReference>
<keyword evidence="12" id="KW-1185">Reference proteome</keyword>
<feature type="compositionally biased region" description="Basic and acidic residues" evidence="9">
    <location>
        <begin position="798"/>
        <end position="809"/>
    </location>
</feature>
<feature type="compositionally biased region" description="Basic and acidic residues" evidence="9">
    <location>
        <begin position="1924"/>
        <end position="1944"/>
    </location>
</feature>
<feature type="region of interest" description="Disordered" evidence="9">
    <location>
        <begin position="140"/>
        <end position="160"/>
    </location>
</feature>
<evidence type="ECO:0000256" key="7">
    <source>
        <dbReference type="ARBA" id="ARBA00023163"/>
    </source>
</evidence>
<feature type="compositionally biased region" description="Polar residues" evidence="9">
    <location>
        <begin position="2254"/>
        <end position="2267"/>
    </location>
</feature>
<dbReference type="SMART" id="SM00501">
    <property type="entry name" value="BRIGHT"/>
    <property type="match status" value="1"/>
</dbReference>
<name>A0AAV1ZYX2_9ARAC</name>
<dbReference type="InterPro" id="IPR036431">
    <property type="entry name" value="ARID_dom_sf"/>
</dbReference>
<dbReference type="Pfam" id="PF08169">
    <property type="entry name" value="RBB1NT"/>
    <property type="match status" value="1"/>
</dbReference>
<evidence type="ECO:0000256" key="8">
    <source>
        <dbReference type="ARBA" id="ARBA00023242"/>
    </source>
</evidence>
<dbReference type="GO" id="GO:0006325">
    <property type="term" value="P:chromatin organization"/>
    <property type="evidence" value="ECO:0007669"/>
    <property type="project" value="UniProtKB-KW"/>
</dbReference>
<dbReference type="SMART" id="SM00333">
    <property type="entry name" value="TUDOR"/>
    <property type="match status" value="1"/>
</dbReference>
<accession>A0AAV1ZYX2</accession>
<protein>
    <recommendedName>
        <fullName evidence="10">ARID domain-containing protein</fullName>
    </recommendedName>
</protein>
<feature type="compositionally biased region" description="Basic and acidic residues" evidence="9">
    <location>
        <begin position="1754"/>
        <end position="1769"/>
    </location>
</feature>
<evidence type="ECO:0000313" key="12">
    <source>
        <dbReference type="Proteomes" id="UP001497382"/>
    </source>
</evidence>
<feature type="region of interest" description="Disordered" evidence="9">
    <location>
        <begin position="1257"/>
        <end position="1297"/>
    </location>
</feature>
<dbReference type="InterPro" id="IPR016197">
    <property type="entry name" value="Chromo-like_dom_sf"/>
</dbReference>
<dbReference type="PANTHER" id="PTHR13964">
    <property type="entry name" value="RBP-RELATED"/>
    <property type="match status" value="1"/>
</dbReference>
<proteinExistence type="predicted"/>
<keyword evidence="8" id="KW-0539">Nucleus</keyword>
<evidence type="ECO:0000313" key="11">
    <source>
        <dbReference type="EMBL" id="CAL1277051.1"/>
    </source>
</evidence>
<gene>
    <name evidence="11" type="ORF">LARSCL_LOCUS8993</name>
</gene>
<feature type="compositionally biased region" description="Basic and acidic residues" evidence="9">
    <location>
        <begin position="1776"/>
        <end position="1789"/>
    </location>
</feature>
<evidence type="ECO:0000256" key="3">
    <source>
        <dbReference type="ARBA" id="ARBA00022843"/>
    </source>
</evidence>
<keyword evidence="5" id="KW-0805">Transcription regulation</keyword>
<dbReference type="SUPFAM" id="SSF63748">
    <property type="entry name" value="Tudor/PWWP/MBT"/>
    <property type="match status" value="1"/>
</dbReference>
<dbReference type="GO" id="GO:0005694">
    <property type="term" value="C:chromosome"/>
    <property type="evidence" value="ECO:0007669"/>
    <property type="project" value="UniProtKB-ARBA"/>
</dbReference>
<feature type="compositionally biased region" description="Basic and acidic residues" evidence="9">
    <location>
        <begin position="420"/>
        <end position="499"/>
    </location>
</feature>
<feature type="compositionally biased region" description="Acidic residues" evidence="9">
    <location>
        <begin position="283"/>
        <end position="302"/>
    </location>
</feature>
<dbReference type="SMART" id="SM01014">
    <property type="entry name" value="ARID"/>
    <property type="match status" value="1"/>
</dbReference>
<keyword evidence="3" id="KW-0832">Ubl conjugation</keyword>
<evidence type="ECO:0000259" key="10">
    <source>
        <dbReference type="PROSITE" id="PS51011"/>
    </source>
</evidence>
<evidence type="ECO:0000256" key="4">
    <source>
        <dbReference type="ARBA" id="ARBA00022853"/>
    </source>
</evidence>